<dbReference type="EMBL" id="KQ977104">
    <property type="protein sequence ID" value="KYN05821.1"/>
    <property type="molecule type" value="Genomic_DNA"/>
</dbReference>
<dbReference type="AlphaFoldDB" id="A0A151ILQ5"/>
<evidence type="ECO:0000313" key="1">
    <source>
        <dbReference type="EMBL" id="KYN05821.1"/>
    </source>
</evidence>
<keyword evidence="2" id="KW-1185">Reference proteome</keyword>
<proteinExistence type="predicted"/>
<dbReference type="Proteomes" id="UP000078542">
    <property type="component" value="Unassembled WGS sequence"/>
</dbReference>
<reference evidence="1 2" key="1">
    <citation type="submission" date="2016-03" db="EMBL/GenBank/DDBJ databases">
        <title>Cyphomyrmex costatus WGS genome.</title>
        <authorList>
            <person name="Nygaard S."/>
            <person name="Hu H."/>
            <person name="Boomsma J."/>
            <person name="Zhang G."/>
        </authorList>
    </citation>
    <scope>NUCLEOTIDE SEQUENCE [LARGE SCALE GENOMIC DNA]</scope>
    <source>
        <strain evidence="1">MS0001</strain>
        <tissue evidence="1">Whole body</tissue>
    </source>
</reference>
<gene>
    <name evidence="1" type="ORF">ALC62_03300</name>
</gene>
<name>A0A151ILQ5_9HYME</name>
<organism evidence="1 2">
    <name type="scientific">Cyphomyrmex costatus</name>
    <dbReference type="NCBI Taxonomy" id="456900"/>
    <lineage>
        <taxon>Eukaryota</taxon>
        <taxon>Metazoa</taxon>
        <taxon>Ecdysozoa</taxon>
        <taxon>Arthropoda</taxon>
        <taxon>Hexapoda</taxon>
        <taxon>Insecta</taxon>
        <taxon>Pterygota</taxon>
        <taxon>Neoptera</taxon>
        <taxon>Endopterygota</taxon>
        <taxon>Hymenoptera</taxon>
        <taxon>Apocrita</taxon>
        <taxon>Aculeata</taxon>
        <taxon>Formicoidea</taxon>
        <taxon>Formicidae</taxon>
        <taxon>Myrmicinae</taxon>
        <taxon>Cyphomyrmex</taxon>
    </lineage>
</organism>
<sequence>MWTGREIKLNSVSKMERNQEVRAAKMREISIFQQFWISYFESAFRRRSLKATTSVNIAMDLVLLVCLGTHTSAYENIKTARIPLRRFPRFHKRDREISKA</sequence>
<accession>A0A151ILQ5</accession>
<evidence type="ECO:0000313" key="2">
    <source>
        <dbReference type="Proteomes" id="UP000078542"/>
    </source>
</evidence>
<protein>
    <submittedName>
        <fullName evidence="1">Uncharacterized protein</fullName>
    </submittedName>
</protein>